<evidence type="ECO:0000256" key="1">
    <source>
        <dbReference type="ARBA" id="ARBA00023125"/>
    </source>
</evidence>
<dbReference type="GO" id="GO:0003697">
    <property type="term" value="F:single-stranded DNA binding"/>
    <property type="evidence" value="ECO:0007669"/>
    <property type="project" value="UniProtKB-UniRule"/>
</dbReference>
<dbReference type="PROSITE" id="PS50935">
    <property type="entry name" value="SSB"/>
    <property type="match status" value="1"/>
</dbReference>
<dbReference type="STRING" id="1458985.BJP34_16445"/>
<dbReference type="EMBL" id="CP017599">
    <property type="protein sequence ID" value="AOX00818.1"/>
    <property type="molecule type" value="Genomic_DNA"/>
</dbReference>
<dbReference type="InterPro" id="IPR011344">
    <property type="entry name" value="ssDNA-bd"/>
</dbReference>
<dbReference type="Proteomes" id="UP000177870">
    <property type="component" value="Chromosome"/>
</dbReference>
<dbReference type="OrthoDB" id="9809878at2"/>
<dbReference type="PANTHER" id="PTHR10302">
    <property type="entry name" value="SINGLE-STRANDED DNA-BINDING PROTEIN"/>
    <property type="match status" value="1"/>
</dbReference>
<dbReference type="NCBIfam" id="NF005674">
    <property type="entry name" value="PRK07459.1"/>
    <property type="match status" value="1"/>
</dbReference>
<dbReference type="Gene3D" id="2.40.50.140">
    <property type="entry name" value="Nucleic acid-binding proteins"/>
    <property type="match status" value="1"/>
</dbReference>
<proteinExistence type="inferred from homology"/>
<dbReference type="RefSeq" id="WP_070393269.1">
    <property type="nucleotide sequence ID" value="NZ_CP017599.1"/>
</dbReference>
<dbReference type="SUPFAM" id="SSF50249">
    <property type="entry name" value="Nucleic acid-binding proteins"/>
    <property type="match status" value="1"/>
</dbReference>
<dbReference type="CDD" id="cd04496">
    <property type="entry name" value="SSB_OBF"/>
    <property type="match status" value="1"/>
</dbReference>
<name>A0A1D8TT55_9CYAN</name>
<dbReference type="KEGG" id="mpro:BJP34_16445"/>
<protein>
    <recommendedName>
        <fullName evidence="2 3">Single-stranded DNA-binding protein</fullName>
        <shortName evidence="2">SSB</shortName>
    </recommendedName>
</protein>
<keyword evidence="1 2" id="KW-0238">DNA-binding</keyword>
<dbReference type="GO" id="GO:0009295">
    <property type="term" value="C:nucleoid"/>
    <property type="evidence" value="ECO:0007669"/>
    <property type="project" value="TreeGrafter"/>
</dbReference>
<comment type="subunit">
    <text evidence="2">Homotetramer.</text>
</comment>
<accession>A0A1D8TT55</accession>
<dbReference type="GO" id="GO:0006260">
    <property type="term" value="P:DNA replication"/>
    <property type="evidence" value="ECO:0007669"/>
    <property type="project" value="InterPro"/>
</dbReference>
<evidence type="ECO:0000313" key="5">
    <source>
        <dbReference type="Proteomes" id="UP000177870"/>
    </source>
</evidence>
<dbReference type="AlphaFoldDB" id="A0A1D8TT55"/>
<evidence type="ECO:0000313" key="4">
    <source>
        <dbReference type="EMBL" id="AOX00818.1"/>
    </source>
</evidence>
<dbReference type="InterPro" id="IPR012340">
    <property type="entry name" value="NA-bd_OB-fold"/>
</dbReference>
<evidence type="ECO:0000256" key="3">
    <source>
        <dbReference type="PIRNR" id="PIRNR002070"/>
    </source>
</evidence>
<comment type="caution">
    <text evidence="2">Lacks conserved residue(s) required for the propagation of feature annotation.</text>
</comment>
<dbReference type="Pfam" id="PF00436">
    <property type="entry name" value="SSB"/>
    <property type="match status" value="1"/>
</dbReference>
<dbReference type="PIRSF" id="PIRSF002070">
    <property type="entry name" value="SSB"/>
    <property type="match status" value="1"/>
</dbReference>
<evidence type="ECO:0000256" key="2">
    <source>
        <dbReference type="HAMAP-Rule" id="MF_00984"/>
    </source>
</evidence>
<dbReference type="InterPro" id="IPR000424">
    <property type="entry name" value="Primosome_PriB/ssb"/>
</dbReference>
<sequence length="121" mass="13400">MSLNVVHLVGRAGTDPDVKYFESGGVLCKLALAVRRRTRNSDQPDWFNLEIWGKTAEVAANYVRKGSLIGVKGSLKIDTWSDRTTGADRSQPVIRVERLDLLGSKRDSDPSAVSSYDNTEF</sequence>
<organism evidence="4 5">
    <name type="scientific">Moorena producens PAL-8-15-08-1</name>
    <dbReference type="NCBI Taxonomy" id="1458985"/>
    <lineage>
        <taxon>Bacteria</taxon>
        <taxon>Bacillati</taxon>
        <taxon>Cyanobacteriota</taxon>
        <taxon>Cyanophyceae</taxon>
        <taxon>Coleofasciculales</taxon>
        <taxon>Coleofasciculaceae</taxon>
        <taxon>Moorena</taxon>
    </lineage>
</organism>
<dbReference type="PANTHER" id="PTHR10302:SF0">
    <property type="entry name" value="SINGLE-STRANDED DNA-BINDING PROTEIN, MITOCHONDRIAL"/>
    <property type="match status" value="1"/>
</dbReference>
<reference evidence="5" key="1">
    <citation type="submission" date="2016-10" db="EMBL/GenBank/DDBJ databases">
        <title>Comparative genomics uncovers the prolific and rare metabolic potential of the cyanobacterial genus Moorea.</title>
        <authorList>
            <person name="Leao T."/>
            <person name="Castelao G."/>
            <person name="Korobeynikov A."/>
            <person name="Monroe E.A."/>
            <person name="Podell S."/>
            <person name="Glukhov E."/>
            <person name="Allen E."/>
            <person name="Gerwick W.H."/>
            <person name="Gerwick L."/>
        </authorList>
    </citation>
    <scope>NUCLEOTIDE SEQUENCE [LARGE SCALE GENOMIC DNA]</scope>
    <source>
        <strain evidence="5">PAL-8-15-08-1</strain>
    </source>
</reference>
<dbReference type="HAMAP" id="MF_00984">
    <property type="entry name" value="SSB"/>
    <property type="match status" value="1"/>
</dbReference>
<gene>
    <name evidence="4" type="ORF">BJP34_16445</name>
</gene>
<dbReference type="NCBIfam" id="TIGR00621">
    <property type="entry name" value="ssb"/>
    <property type="match status" value="1"/>
</dbReference>